<proteinExistence type="inferred from homology"/>
<dbReference type="Pfam" id="PF02894">
    <property type="entry name" value="GFO_IDH_MocA_C"/>
    <property type="match status" value="1"/>
</dbReference>
<dbReference type="PANTHER" id="PTHR43708">
    <property type="entry name" value="CONSERVED EXPRESSED OXIDOREDUCTASE (EUROFUNG)"/>
    <property type="match status" value="1"/>
</dbReference>
<evidence type="ECO:0000256" key="1">
    <source>
        <dbReference type="ARBA" id="ARBA00010928"/>
    </source>
</evidence>
<dbReference type="InterPro" id="IPR000683">
    <property type="entry name" value="Gfo/Idh/MocA-like_OxRdtase_N"/>
</dbReference>
<dbReference type="Gene3D" id="3.40.50.720">
    <property type="entry name" value="NAD(P)-binding Rossmann-like Domain"/>
    <property type="match status" value="1"/>
</dbReference>
<name>A0A401U5N2_9BACT</name>
<dbReference type="OrthoDB" id="9815825at2"/>
<protein>
    <submittedName>
        <fullName evidence="5">Oxidoreductase</fullName>
    </submittedName>
</protein>
<evidence type="ECO:0000259" key="3">
    <source>
        <dbReference type="Pfam" id="PF01408"/>
    </source>
</evidence>
<feature type="domain" description="Gfo/Idh/MocA-like oxidoreductase C-terminal" evidence="4">
    <location>
        <begin position="135"/>
        <end position="345"/>
    </location>
</feature>
<evidence type="ECO:0000313" key="5">
    <source>
        <dbReference type="EMBL" id="GCC50096.1"/>
    </source>
</evidence>
<comment type="caution">
    <text evidence="5">The sequence shown here is derived from an EMBL/GenBank/DDBJ whole genome shotgun (WGS) entry which is preliminary data.</text>
</comment>
<evidence type="ECO:0000259" key="4">
    <source>
        <dbReference type="Pfam" id="PF02894"/>
    </source>
</evidence>
<dbReference type="GO" id="GO:0016491">
    <property type="term" value="F:oxidoreductase activity"/>
    <property type="evidence" value="ECO:0007669"/>
    <property type="project" value="UniProtKB-KW"/>
</dbReference>
<dbReference type="EMBL" id="BHXQ01000001">
    <property type="protein sequence ID" value="GCC50096.1"/>
    <property type="molecule type" value="Genomic_DNA"/>
</dbReference>
<dbReference type="InterPro" id="IPR036291">
    <property type="entry name" value="NAD(P)-bd_dom_sf"/>
</dbReference>
<feature type="domain" description="Gfo/Idh/MocA-like oxidoreductase N-terminal" evidence="3">
    <location>
        <begin position="9"/>
        <end position="119"/>
    </location>
</feature>
<dbReference type="AlphaFoldDB" id="A0A401U5N2"/>
<dbReference type="InterPro" id="IPR051317">
    <property type="entry name" value="Gfo/Idh/MocA_oxidoreduct"/>
</dbReference>
<gene>
    <name evidence="5" type="ORF">SanaruYs_03110</name>
</gene>
<dbReference type="Gene3D" id="3.30.360.10">
    <property type="entry name" value="Dihydrodipicolinate Reductase, domain 2"/>
    <property type="match status" value="1"/>
</dbReference>
<comment type="similarity">
    <text evidence="1">Belongs to the Gfo/Idh/MocA family.</text>
</comment>
<dbReference type="InterPro" id="IPR004104">
    <property type="entry name" value="Gfo/Idh/MocA-like_OxRdtase_C"/>
</dbReference>
<dbReference type="Pfam" id="PF01408">
    <property type="entry name" value="GFO_IDH_MocA"/>
    <property type="match status" value="1"/>
</dbReference>
<dbReference type="PANTHER" id="PTHR43708:SF5">
    <property type="entry name" value="CONSERVED EXPRESSED OXIDOREDUCTASE (EUROFUNG)-RELATED"/>
    <property type="match status" value="1"/>
</dbReference>
<keyword evidence="6" id="KW-1185">Reference proteome</keyword>
<keyword evidence="2" id="KW-0560">Oxidoreductase</keyword>
<organism evidence="5 6">
    <name type="scientific">Chryseotalea sanaruensis</name>
    <dbReference type="NCBI Taxonomy" id="2482724"/>
    <lineage>
        <taxon>Bacteria</taxon>
        <taxon>Pseudomonadati</taxon>
        <taxon>Bacteroidota</taxon>
        <taxon>Cytophagia</taxon>
        <taxon>Cytophagales</taxon>
        <taxon>Chryseotaleaceae</taxon>
        <taxon>Chryseotalea</taxon>
    </lineage>
</organism>
<accession>A0A401U5N2</accession>
<dbReference type="Proteomes" id="UP000288227">
    <property type="component" value="Unassembled WGS sequence"/>
</dbReference>
<evidence type="ECO:0000256" key="2">
    <source>
        <dbReference type="ARBA" id="ARBA00023002"/>
    </source>
</evidence>
<dbReference type="RefSeq" id="WP_127120751.1">
    <property type="nucleotide sequence ID" value="NZ_BHXQ01000001.1"/>
</dbReference>
<reference evidence="5 6" key="1">
    <citation type="submission" date="2018-11" db="EMBL/GenBank/DDBJ databases">
        <title>Chryseotalea sanarue gen. nov., sp., nov., a member of the family Cytophagaceae, isolated from a brackish lake in Hamamatsu Japan.</title>
        <authorList>
            <person name="Maejima Y."/>
            <person name="Iino T."/>
            <person name="Muraguchi Y."/>
            <person name="Fukuda K."/>
            <person name="Ohkuma M."/>
            <person name="Moriuchi R."/>
            <person name="Dohra H."/>
            <person name="Kimbara K."/>
            <person name="Shintani M."/>
        </authorList>
    </citation>
    <scope>NUCLEOTIDE SEQUENCE [LARGE SCALE GENOMIC DNA]</scope>
    <source>
        <strain evidence="5 6">Ys</strain>
    </source>
</reference>
<dbReference type="GO" id="GO:0000166">
    <property type="term" value="F:nucleotide binding"/>
    <property type="evidence" value="ECO:0007669"/>
    <property type="project" value="InterPro"/>
</dbReference>
<dbReference type="SUPFAM" id="SSF51735">
    <property type="entry name" value="NAD(P)-binding Rossmann-fold domains"/>
    <property type="match status" value="1"/>
</dbReference>
<evidence type="ECO:0000313" key="6">
    <source>
        <dbReference type="Proteomes" id="UP000288227"/>
    </source>
</evidence>
<sequence>MQKIKTALLSFGMSGKVFHAPFLEAHSGFTIGGAWERSKEEIAKQYPDAKRYTSLEAILNDPSIELIIVNTPTYTHYDYAKHSLLAGKHVVVEKAFTTTVAEAEELKSISEKQNKKLAVFQNRRWDSDFKTVQQVINDGKLGELVEVTFSFDRFNPLLSPKQHKETPGPGAGVVNDLGPHLIDQALVLFGMPEAVFADIAITRKHSRVDDYFEILLYYPQHRVRLKAGYFVKENGPAYIVHARNGSFIKSRSDRQESRLLAGEKPTLADWGVEPETEQGILNYLKAGETVREKIPTLAGNYLSFYEGIHRSIVQNEATPVTAQDGLNVMKIIEAALRSSEDKTIIDL</sequence>